<dbReference type="InterPro" id="IPR042094">
    <property type="entry name" value="T2SS_GspF_sf"/>
</dbReference>
<comment type="subcellular location">
    <subcellularLocation>
        <location evidence="2 11">Cell inner membrane</location>
        <topology evidence="2 11">Multi-pass membrane protein</topology>
    </subcellularLocation>
</comment>
<feature type="transmembrane region" description="Helical" evidence="12">
    <location>
        <begin position="354"/>
        <end position="378"/>
    </location>
</feature>
<dbReference type="EMBL" id="CP003390">
    <property type="protein sequence ID" value="AFI84375.1"/>
    <property type="molecule type" value="Genomic_DNA"/>
</dbReference>
<dbReference type="AlphaFoldDB" id="I1XJ06"/>
<keyword evidence="6" id="KW-0997">Cell inner membrane</keyword>
<dbReference type="PANTHER" id="PTHR30012:SF0">
    <property type="entry name" value="TYPE II SECRETION SYSTEM PROTEIN F-RELATED"/>
    <property type="match status" value="1"/>
</dbReference>
<dbReference type="eggNOG" id="COG1459">
    <property type="taxonomic scope" value="Bacteria"/>
</dbReference>
<protein>
    <recommendedName>
        <fullName evidence="10">General secretion pathway protein F</fullName>
    </recommendedName>
</protein>
<evidence type="ECO:0000313" key="14">
    <source>
        <dbReference type="EMBL" id="AFI84375.1"/>
    </source>
</evidence>
<evidence type="ECO:0000256" key="3">
    <source>
        <dbReference type="ARBA" id="ARBA00005745"/>
    </source>
</evidence>
<evidence type="ECO:0000256" key="10">
    <source>
        <dbReference type="ARBA" id="ARBA00030750"/>
    </source>
</evidence>
<reference evidence="14 15" key="2">
    <citation type="journal article" date="2013" name="Int. J. Syst. Evol. Microbiol.">
        <title>Methylophaga nitratireducenticrescens sp. nov. and Methylophaga frappieri sp. nov., isolated from the biofilm of the methanol-fed denitrification system treating the seawater at the Montreal Biodome.</title>
        <authorList>
            <person name="Villeneuve C."/>
            <person name="Martineau C."/>
            <person name="Mauffrey F."/>
            <person name="Villemur R."/>
        </authorList>
    </citation>
    <scope>NUCLEOTIDE SEQUENCE [LARGE SCALE GENOMIC DNA]</scope>
    <source>
        <strain evidence="14 15">JAM1</strain>
    </source>
</reference>
<accession>I1XJ06</accession>
<sequence>MAVQELRAQGLRVLDIRERKGQGGFLGQANFADWLATQRSVGTDALIFYFRQMAFMLKAGLPVAQALELAAGQISSSRLNLAVRVMLKDIEGGQSLSSAMKKHRDVFTNMMINLIVAGENTGELEVIMERLASHLEKRAALKKQMMTAMIYPVIVVLVAIGVAIFMVVSIIPKFATFLQGQGKALPASTQALIDISASIRENGLQLIIAAIAGLIALWLFYRTQQGRLILDRLLLHIPVLGKLMINGSMAQLNWAMSILLSSGVSIFDALKITADLMPNRVYADKLKQGASRVFAGHDLSSSIRHPMLPALVTQMIAVGERTGTLDHILQELGSYYEKVLETGIKRLTALIEPAMILVIGGMVGFVYYAFFQALFALAGGR</sequence>
<comment type="similarity">
    <text evidence="3 11">Belongs to the GSP F family.</text>
</comment>
<evidence type="ECO:0000256" key="9">
    <source>
        <dbReference type="ARBA" id="ARBA00023136"/>
    </source>
</evidence>
<keyword evidence="9 12" id="KW-0472">Membrane</keyword>
<dbReference type="Gene3D" id="1.20.81.30">
    <property type="entry name" value="Type II secretion system (T2SS), domain F"/>
    <property type="match status" value="2"/>
</dbReference>
<feature type="domain" description="Type II secretion system protein GspF" evidence="13">
    <location>
        <begin position="50"/>
        <end position="172"/>
    </location>
</feature>
<evidence type="ECO:0000313" key="15">
    <source>
        <dbReference type="Proteomes" id="UP000009144"/>
    </source>
</evidence>
<dbReference type="InterPro" id="IPR003004">
    <property type="entry name" value="GspF/PilC"/>
</dbReference>
<evidence type="ECO:0000256" key="1">
    <source>
        <dbReference type="ARBA" id="ARBA00002684"/>
    </source>
</evidence>
<comment type="function">
    <text evidence="1">Component of the type II secretion system inner membrane complex required for the energy-dependent secretion of extracellular factors such as proteases and toxins from the periplasm.</text>
</comment>
<dbReference type="InterPro" id="IPR018076">
    <property type="entry name" value="T2SS_GspF_dom"/>
</dbReference>
<evidence type="ECO:0000259" key="13">
    <source>
        <dbReference type="Pfam" id="PF00482"/>
    </source>
</evidence>
<dbReference type="Pfam" id="PF00482">
    <property type="entry name" value="T2SSF"/>
    <property type="match status" value="2"/>
</dbReference>
<keyword evidence="8 12" id="KW-1133">Transmembrane helix</keyword>
<dbReference type="InterPro" id="IPR001992">
    <property type="entry name" value="T2SS_GspF/T4SS_PilC_CS"/>
</dbReference>
<dbReference type="GO" id="GO:0009306">
    <property type="term" value="P:protein secretion"/>
    <property type="evidence" value="ECO:0007669"/>
    <property type="project" value="InterPro"/>
</dbReference>
<feature type="transmembrane region" description="Helical" evidence="12">
    <location>
        <begin position="203"/>
        <end position="221"/>
    </location>
</feature>
<feature type="transmembrane region" description="Helical" evidence="12">
    <location>
        <begin position="148"/>
        <end position="171"/>
    </location>
</feature>
<dbReference type="PATRIC" id="fig|754476.3.peg.1529"/>
<dbReference type="Proteomes" id="UP000009144">
    <property type="component" value="Chromosome"/>
</dbReference>
<feature type="domain" description="Type II secretion system protein GspF" evidence="13">
    <location>
        <begin position="256"/>
        <end position="371"/>
    </location>
</feature>
<evidence type="ECO:0000256" key="6">
    <source>
        <dbReference type="ARBA" id="ARBA00022519"/>
    </source>
</evidence>
<evidence type="ECO:0000256" key="5">
    <source>
        <dbReference type="ARBA" id="ARBA00022475"/>
    </source>
</evidence>
<dbReference type="FunFam" id="1.20.81.30:FF:000001">
    <property type="entry name" value="Type II secretion system protein F"/>
    <property type="match status" value="1"/>
</dbReference>
<dbReference type="PROSITE" id="PS00874">
    <property type="entry name" value="T2SP_F"/>
    <property type="match status" value="1"/>
</dbReference>
<keyword evidence="5" id="KW-1003">Cell membrane</keyword>
<name>I1XJ06_METNJ</name>
<evidence type="ECO:0000256" key="4">
    <source>
        <dbReference type="ARBA" id="ARBA00022448"/>
    </source>
</evidence>
<dbReference type="PANTHER" id="PTHR30012">
    <property type="entry name" value="GENERAL SECRETION PATHWAY PROTEIN"/>
    <property type="match status" value="1"/>
</dbReference>
<keyword evidence="7 11" id="KW-0812">Transmembrane</keyword>
<keyword evidence="15" id="KW-1185">Reference proteome</keyword>
<dbReference type="GO" id="GO:0005886">
    <property type="term" value="C:plasma membrane"/>
    <property type="evidence" value="ECO:0007669"/>
    <property type="project" value="UniProtKB-SubCell"/>
</dbReference>
<evidence type="ECO:0000256" key="8">
    <source>
        <dbReference type="ARBA" id="ARBA00022989"/>
    </source>
</evidence>
<evidence type="ECO:0000256" key="7">
    <source>
        <dbReference type="ARBA" id="ARBA00022692"/>
    </source>
</evidence>
<reference evidence="14 15" key="1">
    <citation type="journal article" date="2012" name="J. Bacteriol.">
        <title>Complete genome sequences of Methylophaga sp. strain JAM1 and Methylophaga sp. strain JAM7.</title>
        <authorList>
            <person name="Villeneuve C."/>
            <person name="Martineau C."/>
            <person name="Mauffrey F."/>
            <person name="Villemur R."/>
        </authorList>
    </citation>
    <scope>NUCLEOTIDE SEQUENCE [LARGE SCALE GENOMIC DNA]</scope>
    <source>
        <strain evidence="14 15">JAM1</strain>
    </source>
</reference>
<dbReference type="HOGENOM" id="CLU_035032_0_1_6"/>
<evidence type="ECO:0000256" key="12">
    <source>
        <dbReference type="SAM" id="Phobius"/>
    </source>
</evidence>
<dbReference type="STRING" id="754476.Q7A_1549"/>
<organism evidence="14 15">
    <name type="scientific">Methylophaga nitratireducenticrescens</name>
    <dbReference type="NCBI Taxonomy" id="754476"/>
    <lineage>
        <taxon>Bacteria</taxon>
        <taxon>Pseudomonadati</taxon>
        <taxon>Pseudomonadota</taxon>
        <taxon>Gammaproteobacteria</taxon>
        <taxon>Thiotrichales</taxon>
        <taxon>Piscirickettsiaceae</taxon>
        <taxon>Methylophaga</taxon>
    </lineage>
</organism>
<gene>
    <name evidence="14" type="ordered locus">Q7A_1549</name>
</gene>
<proteinExistence type="inferred from homology"/>
<dbReference type="PRINTS" id="PR00812">
    <property type="entry name" value="BCTERIALGSPF"/>
</dbReference>
<evidence type="ECO:0000256" key="11">
    <source>
        <dbReference type="RuleBase" id="RU003923"/>
    </source>
</evidence>
<evidence type="ECO:0000256" key="2">
    <source>
        <dbReference type="ARBA" id="ARBA00004429"/>
    </source>
</evidence>
<keyword evidence="4 11" id="KW-0813">Transport</keyword>
<dbReference type="KEGG" id="mej:Q7A_1549"/>